<evidence type="ECO:0008006" key="6">
    <source>
        <dbReference type="Google" id="ProtNLM"/>
    </source>
</evidence>
<evidence type="ECO:0000313" key="4">
    <source>
        <dbReference type="EMBL" id="KAK0603510.1"/>
    </source>
</evidence>
<dbReference type="PANTHER" id="PTHR48045">
    <property type="entry name" value="UDP-GLYCOSYLTRANSFERASE 72B1"/>
    <property type="match status" value="1"/>
</dbReference>
<dbReference type="InterPro" id="IPR002213">
    <property type="entry name" value="UDP_glucos_trans"/>
</dbReference>
<comment type="similarity">
    <text evidence="1">Belongs to the UDP-glycosyltransferase family.</text>
</comment>
<keyword evidence="2" id="KW-0808">Transferase</keyword>
<keyword evidence="5" id="KW-1185">Reference proteome</keyword>
<feature type="coiled-coil region" evidence="3">
    <location>
        <begin position="122"/>
        <end position="149"/>
    </location>
</feature>
<protein>
    <recommendedName>
        <fullName evidence="6">UDP-glucose iridoid glucosyltransferase-like</fullName>
    </recommendedName>
</protein>
<dbReference type="GO" id="GO:0008194">
    <property type="term" value="F:UDP-glycosyltransferase activity"/>
    <property type="evidence" value="ECO:0007669"/>
    <property type="project" value="InterPro"/>
</dbReference>
<reference evidence="4" key="2">
    <citation type="submission" date="2023-06" db="EMBL/GenBank/DDBJ databases">
        <authorList>
            <person name="Swenson N.G."/>
            <person name="Wegrzyn J.L."/>
            <person name="Mcevoy S.L."/>
        </authorList>
    </citation>
    <scope>NUCLEOTIDE SEQUENCE</scope>
    <source>
        <strain evidence="4">NS2018</strain>
        <tissue evidence="4">Leaf</tissue>
    </source>
</reference>
<organism evidence="4 5">
    <name type="scientific">Acer saccharum</name>
    <name type="common">Sugar maple</name>
    <dbReference type="NCBI Taxonomy" id="4024"/>
    <lineage>
        <taxon>Eukaryota</taxon>
        <taxon>Viridiplantae</taxon>
        <taxon>Streptophyta</taxon>
        <taxon>Embryophyta</taxon>
        <taxon>Tracheophyta</taxon>
        <taxon>Spermatophyta</taxon>
        <taxon>Magnoliopsida</taxon>
        <taxon>eudicotyledons</taxon>
        <taxon>Gunneridae</taxon>
        <taxon>Pentapetalae</taxon>
        <taxon>rosids</taxon>
        <taxon>malvids</taxon>
        <taxon>Sapindales</taxon>
        <taxon>Sapindaceae</taxon>
        <taxon>Hippocastanoideae</taxon>
        <taxon>Acereae</taxon>
        <taxon>Acer</taxon>
    </lineage>
</organism>
<evidence type="ECO:0000313" key="5">
    <source>
        <dbReference type="Proteomes" id="UP001168877"/>
    </source>
</evidence>
<dbReference type="Proteomes" id="UP001168877">
    <property type="component" value="Unassembled WGS sequence"/>
</dbReference>
<keyword evidence="3" id="KW-0175">Coiled coil</keyword>
<accession>A0AA39TDG7</accession>
<dbReference type="CDD" id="cd03784">
    <property type="entry name" value="GT1_Gtf-like"/>
    <property type="match status" value="1"/>
</dbReference>
<name>A0AA39TDG7_ACESA</name>
<dbReference type="PANTHER" id="PTHR48045:SF30">
    <property type="entry name" value="UDP-GLYCOSYLTRANSFERASE 76H1-LIKE"/>
    <property type="match status" value="1"/>
</dbReference>
<dbReference type="Gene3D" id="3.40.50.2000">
    <property type="entry name" value="Glycogen Phosphorylase B"/>
    <property type="match status" value="2"/>
</dbReference>
<dbReference type="Pfam" id="PF00201">
    <property type="entry name" value="UDPGT"/>
    <property type="match status" value="1"/>
</dbReference>
<dbReference type="AlphaFoldDB" id="A0AA39TDG7"/>
<dbReference type="EMBL" id="JAUESC010000002">
    <property type="protein sequence ID" value="KAK0603510.1"/>
    <property type="molecule type" value="Genomic_DNA"/>
</dbReference>
<evidence type="ECO:0000256" key="1">
    <source>
        <dbReference type="ARBA" id="ARBA00009995"/>
    </source>
</evidence>
<evidence type="ECO:0000256" key="2">
    <source>
        <dbReference type="ARBA" id="ARBA00022679"/>
    </source>
</evidence>
<comment type="caution">
    <text evidence="4">The sequence shown here is derived from an EMBL/GenBank/DDBJ whole genome shotgun (WGS) entry which is preliminary data.</text>
</comment>
<sequence>MAWGLANSKQPFLWVLRPGSVHVSESVDSLLDDFKETVGERGCIVKWAPQKEVLAHSAVGGFWSHCGWNSTLESVSEGVPMICRPFTADQKLISRYVSHVWRVGIELENVFERGEIERAIKLLMVEKEAEEIKQRAAELKLELQLSVQKGGSSYNSLNELVEFIVSV</sequence>
<proteinExistence type="inferred from homology"/>
<dbReference type="FunFam" id="3.40.50.2000:FF:000060">
    <property type="entry name" value="Glycosyltransferase"/>
    <property type="match status" value="1"/>
</dbReference>
<reference evidence="4" key="1">
    <citation type="journal article" date="2022" name="Plant J.">
        <title>Strategies of tolerance reflected in two North American maple genomes.</title>
        <authorList>
            <person name="McEvoy S.L."/>
            <person name="Sezen U.U."/>
            <person name="Trouern-Trend A."/>
            <person name="McMahon S.M."/>
            <person name="Schaberg P.G."/>
            <person name="Yang J."/>
            <person name="Wegrzyn J.L."/>
            <person name="Swenson N.G."/>
        </authorList>
    </citation>
    <scope>NUCLEOTIDE SEQUENCE</scope>
    <source>
        <strain evidence="4">NS2018</strain>
    </source>
</reference>
<dbReference type="SUPFAM" id="SSF53756">
    <property type="entry name" value="UDP-Glycosyltransferase/glycogen phosphorylase"/>
    <property type="match status" value="1"/>
</dbReference>
<gene>
    <name evidence="4" type="ORF">LWI29_005705</name>
</gene>
<evidence type="ECO:0000256" key="3">
    <source>
        <dbReference type="SAM" id="Coils"/>
    </source>
</evidence>